<dbReference type="EMBL" id="JAAOIW010000043">
    <property type="protein sequence ID" value="NHN35549.1"/>
    <property type="molecule type" value="Genomic_DNA"/>
</dbReference>
<dbReference type="Pfam" id="PF01446">
    <property type="entry name" value="Rep_1"/>
    <property type="match status" value="1"/>
</dbReference>
<dbReference type="RefSeq" id="WP_166158612.1">
    <property type="nucleotide sequence ID" value="NZ_JAAOIW010000043.1"/>
</dbReference>
<evidence type="ECO:0000313" key="3">
    <source>
        <dbReference type="EMBL" id="NHN35549.1"/>
    </source>
</evidence>
<protein>
    <submittedName>
        <fullName evidence="3">Protein rep</fullName>
    </submittedName>
</protein>
<sequence length="386" mass="44939">MSILGHSEVKIKLIPLVDKSSTGKVRPWVKNKKNSVLLSESYKRLGKDKRAERVRVCANWQLFNICENHHKFLKKAHFCGLRLCPMCAWRRTYKNGFQIRKVAHHATMEMKSVKLRWIFLTLTCKNVEGYELPDQLDVLAKSWKRMTETKAFKDSVLGYFRATEVSRSAEYLITGDMYEKGKNYYDGLMLEVGDINPNFNTYHPHFHVIMAVPSSYFKSKKYRKTEEWVQMWRKAMKADYDPVVHVETVKMKRDKAMEEKILYEKGLRIEAEVLPNEAVAELAKYVTKAADFIIPGNIVDTDEAVTILDASLKGRKLFAYGGILKDVYDFLRKNGDVDDIENEKTDLIHMDGKDDKNCTCPTCQSAFMEAYYKWLPDKKGYYLFPH</sequence>
<keyword evidence="4" id="KW-1185">Reference proteome</keyword>
<accession>A0ABX0JGE6</accession>
<proteinExistence type="inferred from homology"/>
<evidence type="ECO:0000256" key="2">
    <source>
        <dbReference type="ARBA" id="ARBA00022705"/>
    </source>
</evidence>
<keyword evidence="2" id="KW-0235">DNA replication</keyword>
<gene>
    <name evidence="3" type="ORF">G9U52_38340</name>
</gene>
<comment type="caution">
    <text evidence="3">The sequence shown here is derived from an EMBL/GenBank/DDBJ whole genome shotgun (WGS) entry which is preliminary data.</text>
</comment>
<name>A0ABX0JGE6_9BACL</name>
<evidence type="ECO:0000313" key="4">
    <source>
        <dbReference type="Proteomes" id="UP001165962"/>
    </source>
</evidence>
<reference evidence="3" key="1">
    <citation type="submission" date="2020-03" db="EMBL/GenBank/DDBJ databases">
        <title>Draft sequencing of Paenibacilllus sp. S3N08.</title>
        <authorList>
            <person name="Kim D.-U."/>
        </authorList>
    </citation>
    <scope>NUCLEOTIDE SEQUENCE</scope>
    <source>
        <strain evidence="3">S3N08</strain>
    </source>
</reference>
<comment type="similarity">
    <text evidence="1">Belongs to the Gram-positive plasmids replication protein type 1 family.</text>
</comment>
<organism evidence="3 4">
    <name type="scientific">Paenibacillus agricola</name>
    <dbReference type="NCBI Taxonomy" id="2716264"/>
    <lineage>
        <taxon>Bacteria</taxon>
        <taxon>Bacillati</taxon>
        <taxon>Bacillota</taxon>
        <taxon>Bacilli</taxon>
        <taxon>Bacillales</taxon>
        <taxon>Paenibacillaceae</taxon>
        <taxon>Paenibacillus</taxon>
    </lineage>
</organism>
<dbReference type="InterPro" id="IPR000989">
    <property type="entry name" value="Rep"/>
</dbReference>
<evidence type="ECO:0000256" key="1">
    <source>
        <dbReference type="ARBA" id="ARBA00008909"/>
    </source>
</evidence>
<dbReference type="Proteomes" id="UP001165962">
    <property type="component" value="Unassembled WGS sequence"/>
</dbReference>